<evidence type="ECO:0000256" key="5">
    <source>
        <dbReference type="ARBA" id="ARBA00023163"/>
    </source>
</evidence>
<evidence type="ECO:0000313" key="8">
    <source>
        <dbReference type="EMBL" id="MBY0758805.1"/>
    </source>
</evidence>
<name>A0ABS7L6Z6_9FIRM</name>
<dbReference type="PANTHER" id="PTHR43133">
    <property type="entry name" value="RNA POLYMERASE ECF-TYPE SIGMA FACTO"/>
    <property type="match status" value="1"/>
</dbReference>
<dbReference type="PANTHER" id="PTHR43133:SF8">
    <property type="entry name" value="RNA POLYMERASE SIGMA FACTOR HI_1459-RELATED"/>
    <property type="match status" value="1"/>
</dbReference>
<dbReference type="InterPro" id="IPR039425">
    <property type="entry name" value="RNA_pol_sigma-70-like"/>
</dbReference>
<organism evidence="8 9">
    <name type="scientific">Sellimonas caecigallum</name>
    <dbReference type="NCBI Taxonomy" id="2592333"/>
    <lineage>
        <taxon>Bacteria</taxon>
        <taxon>Bacillati</taxon>
        <taxon>Bacillota</taxon>
        <taxon>Clostridia</taxon>
        <taxon>Lachnospirales</taxon>
        <taxon>Lachnospiraceae</taxon>
        <taxon>Sellimonas</taxon>
    </lineage>
</organism>
<dbReference type="InterPro" id="IPR014284">
    <property type="entry name" value="RNA_pol_sigma-70_dom"/>
</dbReference>
<keyword evidence="9" id="KW-1185">Reference proteome</keyword>
<keyword evidence="5" id="KW-0804">Transcription</keyword>
<dbReference type="Gene3D" id="1.10.1740.10">
    <property type="match status" value="1"/>
</dbReference>
<feature type="domain" description="RNA polymerase sigma factor 70 region 4 type 2" evidence="7">
    <location>
        <begin position="119"/>
        <end position="171"/>
    </location>
</feature>
<dbReference type="EMBL" id="VIRV01000008">
    <property type="protein sequence ID" value="MBY0758805.1"/>
    <property type="molecule type" value="Genomic_DNA"/>
</dbReference>
<gene>
    <name evidence="8" type="ORF">FLB61_06860</name>
</gene>
<comment type="similarity">
    <text evidence="1">Belongs to the sigma-70 factor family. ECF subfamily.</text>
</comment>
<dbReference type="InterPro" id="IPR007627">
    <property type="entry name" value="RNA_pol_sigma70_r2"/>
</dbReference>
<evidence type="ECO:0000259" key="6">
    <source>
        <dbReference type="Pfam" id="PF04542"/>
    </source>
</evidence>
<dbReference type="InterPro" id="IPR013324">
    <property type="entry name" value="RNA_pol_sigma_r3/r4-like"/>
</dbReference>
<dbReference type="SUPFAM" id="SSF88659">
    <property type="entry name" value="Sigma3 and sigma4 domains of RNA polymerase sigma factors"/>
    <property type="match status" value="1"/>
</dbReference>
<evidence type="ECO:0000256" key="1">
    <source>
        <dbReference type="ARBA" id="ARBA00010641"/>
    </source>
</evidence>
<feature type="domain" description="RNA polymerase sigma-70 region 2" evidence="6">
    <location>
        <begin position="26"/>
        <end position="91"/>
    </location>
</feature>
<sequence length="179" mass="21170">MPKMSDEISTEKGRGGVMKKDELEEIYRLYYKDIYLYALSLARNRQDAEELASDAFYKALLSLETKSGSVKYWLFSVCRNLFLDQMRRRKRHPCEELSDKQTDDLEDTLAHLIREEEARKIYSCIQKLPDAYREMIFMFYFEEMSIAQIARLTGKGTASVKTGLFRARKKLKEWMEAEE</sequence>
<keyword evidence="4" id="KW-0238">DNA-binding</keyword>
<proteinExistence type="inferred from homology"/>
<accession>A0ABS7L6Z6</accession>
<evidence type="ECO:0000256" key="4">
    <source>
        <dbReference type="ARBA" id="ARBA00023125"/>
    </source>
</evidence>
<comment type="caution">
    <text evidence="8">The sequence shown here is derived from an EMBL/GenBank/DDBJ whole genome shotgun (WGS) entry which is preliminary data.</text>
</comment>
<evidence type="ECO:0000313" key="9">
    <source>
        <dbReference type="Proteomes" id="UP000779049"/>
    </source>
</evidence>
<dbReference type="Pfam" id="PF04542">
    <property type="entry name" value="Sigma70_r2"/>
    <property type="match status" value="1"/>
</dbReference>
<dbReference type="InterPro" id="IPR013249">
    <property type="entry name" value="RNA_pol_sigma70_r4_t2"/>
</dbReference>
<keyword evidence="3" id="KW-0731">Sigma factor</keyword>
<dbReference type="CDD" id="cd06171">
    <property type="entry name" value="Sigma70_r4"/>
    <property type="match status" value="1"/>
</dbReference>
<dbReference type="SUPFAM" id="SSF88946">
    <property type="entry name" value="Sigma2 domain of RNA polymerase sigma factors"/>
    <property type="match status" value="1"/>
</dbReference>
<dbReference type="InterPro" id="IPR036388">
    <property type="entry name" value="WH-like_DNA-bd_sf"/>
</dbReference>
<dbReference type="NCBIfam" id="TIGR02937">
    <property type="entry name" value="sigma70-ECF"/>
    <property type="match status" value="1"/>
</dbReference>
<keyword evidence="2" id="KW-0805">Transcription regulation</keyword>
<evidence type="ECO:0000256" key="2">
    <source>
        <dbReference type="ARBA" id="ARBA00023015"/>
    </source>
</evidence>
<protein>
    <submittedName>
        <fullName evidence="8">RNA polymerase sigma factor</fullName>
    </submittedName>
</protein>
<dbReference type="Gene3D" id="1.10.10.10">
    <property type="entry name" value="Winged helix-like DNA-binding domain superfamily/Winged helix DNA-binding domain"/>
    <property type="match status" value="1"/>
</dbReference>
<dbReference type="Pfam" id="PF08281">
    <property type="entry name" value="Sigma70_r4_2"/>
    <property type="match status" value="1"/>
</dbReference>
<dbReference type="InterPro" id="IPR013325">
    <property type="entry name" value="RNA_pol_sigma_r2"/>
</dbReference>
<dbReference type="Proteomes" id="UP000779049">
    <property type="component" value="Unassembled WGS sequence"/>
</dbReference>
<reference evidence="8 9" key="1">
    <citation type="journal article" date="2020" name="New Microbes New Infect">
        <title>Sellimonas caecigallum sp. nov., description and genome sequence of a new member of the Sellimonas genus isolated from the cecum of feral chicken.</title>
        <authorList>
            <person name="Wongkuna S."/>
            <person name="Ghimire S."/>
            <person name="Antony L."/>
            <person name="Chankhamhaengdecha S."/>
            <person name="Janvilisri T."/>
            <person name="Scaria J."/>
        </authorList>
    </citation>
    <scope>NUCLEOTIDE SEQUENCE [LARGE SCALE GENOMIC DNA]</scope>
    <source>
        <strain evidence="8 9">SW451</strain>
    </source>
</reference>
<evidence type="ECO:0000259" key="7">
    <source>
        <dbReference type="Pfam" id="PF08281"/>
    </source>
</evidence>
<evidence type="ECO:0000256" key="3">
    <source>
        <dbReference type="ARBA" id="ARBA00023082"/>
    </source>
</evidence>